<dbReference type="Proteomes" id="UP000314294">
    <property type="component" value="Unassembled WGS sequence"/>
</dbReference>
<evidence type="ECO:0000313" key="2">
    <source>
        <dbReference type="EMBL" id="TNN81220.1"/>
    </source>
</evidence>
<gene>
    <name evidence="2" type="ORF">EYF80_008554</name>
</gene>
<keyword evidence="3" id="KW-1185">Reference proteome</keyword>
<evidence type="ECO:0000256" key="1">
    <source>
        <dbReference type="SAM" id="MobiDB-lite"/>
    </source>
</evidence>
<dbReference type="AlphaFoldDB" id="A0A4Z2ITA3"/>
<protein>
    <submittedName>
        <fullName evidence="2">Uncharacterized protein</fullName>
    </submittedName>
</protein>
<comment type="caution">
    <text evidence="2">The sequence shown here is derived from an EMBL/GenBank/DDBJ whole genome shotgun (WGS) entry which is preliminary data.</text>
</comment>
<sequence length="140" mass="15138">MNKREYSHSSQCISHVPPAVVGKSLWLTDLEPHSLYEQLLVALDLTASGPQPFTKLIRRMHSLRRSSTPMPAAADRPAEESQSATFRSVGDASHGAGPGNVTGHGRRLGRGCCLSGRRLLLHLPVALTQVEHLAGDGDKR</sequence>
<evidence type="ECO:0000313" key="3">
    <source>
        <dbReference type="Proteomes" id="UP000314294"/>
    </source>
</evidence>
<name>A0A4Z2ITA3_9TELE</name>
<proteinExistence type="predicted"/>
<feature type="region of interest" description="Disordered" evidence="1">
    <location>
        <begin position="64"/>
        <end position="106"/>
    </location>
</feature>
<accession>A0A4Z2ITA3</accession>
<organism evidence="2 3">
    <name type="scientific">Liparis tanakae</name>
    <name type="common">Tanaka's snailfish</name>
    <dbReference type="NCBI Taxonomy" id="230148"/>
    <lineage>
        <taxon>Eukaryota</taxon>
        <taxon>Metazoa</taxon>
        <taxon>Chordata</taxon>
        <taxon>Craniata</taxon>
        <taxon>Vertebrata</taxon>
        <taxon>Euteleostomi</taxon>
        <taxon>Actinopterygii</taxon>
        <taxon>Neopterygii</taxon>
        <taxon>Teleostei</taxon>
        <taxon>Neoteleostei</taxon>
        <taxon>Acanthomorphata</taxon>
        <taxon>Eupercaria</taxon>
        <taxon>Perciformes</taxon>
        <taxon>Cottioidei</taxon>
        <taxon>Cottales</taxon>
        <taxon>Liparidae</taxon>
        <taxon>Liparis</taxon>
    </lineage>
</organism>
<dbReference type="EMBL" id="SRLO01000048">
    <property type="protein sequence ID" value="TNN81220.1"/>
    <property type="molecule type" value="Genomic_DNA"/>
</dbReference>
<reference evidence="2 3" key="1">
    <citation type="submission" date="2019-03" db="EMBL/GenBank/DDBJ databases">
        <title>First draft genome of Liparis tanakae, snailfish: a comprehensive survey of snailfish specific genes.</title>
        <authorList>
            <person name="Kim W."/>
            <person name="Song I."/>
            <person name="Jeong J.-H."/>
            <person name="Kim D."/>
            <person name="Kim S."/>
            <person name="Ryu S."/>
            <person name="Song J.Y."/>
            <person name="Lee S.K."/>
        </authorList>
    </citation>
    <scope>NUCLEOTIDE SEQUENCE [LARGE SCALE GENOMIC DNA]</scope>
    <source>
        <tissue evidence="2">Muscle</tissue>
    </source>
</reference>